<accession>A3IMG3</accession>
<comment type="caution">
    <text evidence="2">The sequence shown here is derived from an EMBL/GenBank/DDBJ whole genome shotgun (WGS) entry which is preliminary data.</text>
</comment>
<gene>
    <name evidence="2" type="ORF">CY0110_28274</name>
</gene>
<dbReference type="RefSeq" id="WP_008274549.1">
    <property type="nucleotide sequence ID" value="NZ_AAXW01000007.1"/>
</dbReference>
<feature type="signal peptide" evidence="1">
    <location>
        <begin position="1"/>
        <end position="25"/>
    </location>
</feature>
<protein>
    <recommendedName>
        <fullName evidence="4">PEP-CTERM protein-sorting domain-containing protein</fullName>
    </recommendedName>
</protein>
<feature type="chain" id="PRO_5002653178" description="PEP-CTERM protein-sorting domain-containing protein" evidence="1">
    <location>
        <begin position="26"/>
        <end position="190"/>
    </location>
</feature>
<sequence length="190" mass="21236">MNSKKLCKVGLGFVLNFLLVNEVQAMTVAFSRQYDHGILEGVFTGKDKDQNAIIEADEIRDFQGTFRKDNILIANITSSEAKSIKVFNYVVGQTESLHFGIETKDRKIPGFPNDINVLFQVDFKKEYNLLRNEDVMMIISDANKTGTTSILANEKTLITSNTQVPEPTSLFALLMIGGWGTSHLLLKKNS</sequence>
<organism evidence="2 3">
    <name type="scientific">Crocosphaera chwakensis CCY0110</name>
    <dbReference type="NCBI Taxonomy" id="391612"/>
    <lineage>
        <taxon>Bacteria</taxon>
        <taxon>Bacillati</taxon>
        <taxon>Cyanobacteriota</taxon>
        <taxon>Cyanophyceae</taxon>
        <taxon>Oscillatoriophycideae</taxon>
        <taxon>Chroococcales</taxon>
        <taxon>Aphanothecaceae</taxon>
        <taxon>Crocosphaera</taxon>
        <taxon>Crocosphaera chwakensis</taxon>
    </lineage>
</organism>
<name>A3IMG3_9CHRO</name>
<dbReference type="Proteomes" id="UP000003781">
    <property type="component" value="Unassembled WGS sequence"/>
</dbReference>
<proteinExistence type="predicted"/>
<evidence type="ECO:0008006" key="4">
    <source>
        <dbReference type="Google" id="ProtNLM"/>
    </source>
</evidence>
<dbReference type="EMBL" id="AAXW01000007">
    <property type="protein sequence ID" value="EAZ92332.1"/>
    <property type="molecule type" value="Genomic_DNA"/>
</dbReference>
<evidence type="ECO:0000313" key="2">
    <source>
        <dbReference type="EMBL" id="EAZ92332.1"/>
    </source>
</evidence>
<evidence type="ECO:0000313" key="3">
    <source>
        <dbReference type="Proteomes" id="UP000003781"/>
    </source>
</evidence>
<dbReference type="OrthoDB" id="582318at2"/>
<dbReference type="AlphaFoldDB" id="A3IMG3"/>
<keyword evidence="3" id="KW-1185">Reference proteome</keyword>
<reference evidence="2 3" key="1">
    <citation type="submission" date="2007-03" db="EMBL/GenBank/DDBJ databases">
        <authorList>
            <person name="Stal L."/>
            <person name="Ferriera S."/>
            <person name="Johnson J."/>
            <person name="Kravitz S."/>
            <person name="Beeson K."/>
            <person name="Sutton G."/>
            <person name="Rogers Y.-H."/>
            <person name="Friedman R."/>
            <person name="Frazier M."/>
            <person name="Venter J.C."/>
        </authorList>
    </citation>
    <scope>NUCLEOTIDE SEQUENCE [LARGE SCALE GENOMIC DNA]</scope>
    <source>
        <strain evidence="2 3">CCY0110</strain>
    </source>
</reference>
<keyword evidence="1" id="KW-0732">Signal</keyword>
<evidence type="ECO:0000256" key="1">
    <source>
        <dbReference type="SAM" id="SignalP"/>
    </source>
</evidence>